<feature type="region of interest" description="Disordered" evidence="1">
    <location>
        <begin position="304"/>
        <end position="323"/>
    </location>
</feature>
<evidence type="ECO:0008006" key="4">
    <source>
        <dbReference type="Google" id="ProtNLM"/>
    </source>
</evidence>
<evidence type="ECO:0000313" key="3">
    <source>
        <dbReference type="Proteomes" id="UP000266841"/>
    </source>
</evidence>
<dbReference type="EMBL" id="AGNL01022674">
    <property type="protein sequence ID" value="EJK59578.1"/>
    <property type="molecule type" value="Genomic_DNA"/>
</dbReference>
<feature type="compositionally biased region" description="Polar residues" evidence="1">
    <location>
        <begin position="313"/>
        <end position="323"/>
    </location>
</feature>
<evidence type="ECO:0000256" key="1">
    <source>
        <dbReference type="SAM" id="MobiDB-lite"/>
    </source>
</evidence>
<proteinExistence type="predicted"/>
<dbReference type="AlphaFoldDB" id="K0S0I0"/>
<feature type="compositionally biased region" description="Basic and acidic residues" evidence="1">
    <location>
        <begin position="256"/>
        <end position="277"/>
    </location>
</feature>
<feature type="region of interest" description="Disordered" evidence="1">
    <location>
        <begin position="255"/>
        <end position="286"/>
    </location>
</feature>
<name>K0S0I0_THAOC</name>
<accession>K0S0I0</accession>
<organism evidence="2 3">
    <name type="scientific">Thalassiosira oceanica</name>
    <name type="common">Marine diatom</name>
    <dbReference type="NCBI Taxonomy" id="159749"/>
    <lineage>
        <taxon>Eukaryota</taxon>
        <taxon>Sar</taxon>
        <taxon>Stramenopiles</taxon>
        <taxon>Ochrophyta</taxon>
        <taxon>Bacillariophyta</taxon>
        <taxon>Coscinodiscophyceae</taxon>
        <taxon>Thalassiosirophycidae</taxon>
        <taxon>Thalassiosirales</taxon>
        <taxon>Thalassiosiraceae</taxon>
        <taxon>Thalassiosira</taxon>
    </lineage>
</organism>
<reference evidence="2 3" key="1">
    <citation type="journal article" date="2012" name="Genome Biol.">
        <title>Genome and low-iron response of an oceanic diatom adapted to chronic iron limitation.</title>
        <authorList>
            <person name="Lommer M."/>
            <person name="Specht M."/>
            <person name="Roy A.S."/>
            <person name="Kraemer L."/>
            <person name="Andreson R."/>
            <person name="Gutowska M.A."/>
            <person name="Wolf J."/>
            <person name="Bergner S.V."/>
            <person name="Schilhabel M.B."/>
            <person name="Klostermeier U.C."/>
            <person name="Beiko R.G."/>
            <person name="Rosenstiel P."/>
            <person name="Hippler M."/>
            <person name="Laroche J."/>
        </authorList>
    </citation>
    <scope>NUCLEOTIDE SEQUENCE [LARGE SCALE GENOMIC DNA]</scope>
    <source>
        <strain evidence="2 3">CCMP1005</strain>
    </source>
</reference>
<keyword evidence="3" id="KW-1185">Reference proteome</keyword>
<dbReference type="OrthoDB" id="18609at2836"/>
<evidence type="ECO:0000313" key="2">
    <source>
        <dbReference type="EMBL" id="EJK59578.1"/>
    </source>
</evidence>
<dbReference type="eggNOG" id="ENOG502REVJ">
    <property type="taxonomic scope" value="Eukaryota"/>
</dbReference>
<protein>
    <recommendedName>
        <fullName evidence="4">Ubiquitin-like domain-containing protein</fullName>
    </recommendedName>
</protein>
<dbReference type="Proteomes" id="UP000266841">
    <property type="component" value="Unassembled WGS sequence"/>
</dbReference>
<feature type="region of interest" description="Disordered" evidence="1">
    <location>
        <begin position="177"/>
        <end position="200"/>
    </location>
</feature>
<dbReference type="CDD" id="cd17039">
    <property type="entry name" value="Ubl_ubiquitin_like"/>
    <property type="match status" value="1"/>
</dbReference>
<gene>
    <name evidence="2" type="ORF">THAOC_20173</name>
</gene>
<sequence>MWALGRHETGFLAIDRSSDDGPARRRRDPSLAHQSVSTILLSRRYRIGIRRGAEPLERSIRPSEGEAPAGGIRGDLQVPQFRTTTKQPATRWREKSPSAAKLTDRLVPRTSLTDTFALSGRIKSTLCPLQWYDPVGNLAAAPLFVLRSASRPQSDSISYVKSQISEALNDTVSPNKMRIYVDPPPSKQAPKKDDDEEMKAPAAAAPILLPDEALLSDHGIKNDCVLYATFVKSEEDRGDGVVDESTEWEEVQLQEAPEKCTADSRHDNKTSTMEHRHLSALSSSSIGRSPTTYIDTDYYYCPPRRYPGRSARPSLSTSQQLTA</sequence>
<comment type="caution">
    <text evidence="2">The sequence shown here is derived from an EMBL/GenBank/DDBJ whole genome shotgun (WGS) entry which is preliminary data.</text>
</comment>